<dbReference type="Proteomes" id="UP001381693">
    <property type="component" value="Unassembled WGS sequence"/>
</dbReference>
<reference evidence="2 3" key="1">
    <citation type="submission" date="2023-11" db="EMBL/GenBank/DDBJ databases">
        <title>Halocaridina rubra genome assembly.</title>
        <authorList>
            <person name="Smith C."/>
        </authorList>
    </citation>
    <scope>NUCLEOTIDE SEQUENCE [LARGE SCALE GENOMIC DNA]</scope>
    <source>
        <strain evidence="2">EP-1</strain>
        <tissue evidence="2">Whole</tissue>
    </source>
</reference>
<evidence type="ECO:0000313" key="2">
    <source>
        <dbReference type="EMBL" id="KAK7076425.1"/>
    </source>
</evidence>
<sequence length="74" mass="7728">STDSVVVQPREIASESLAADETEGSVPSTEISPISEESVSDVSKPQSLTSAPMEHQSDLSTCPAIASSLPRRSQ</sequence>
<feature type="compositionally biased region" description="Low complexity" evidence="1">
    <location>
        <begin position="25"/>
        <end position="43"/>
    </location>
</feature>
<accession>A0AAN8X1V8</accession>
<gene>
    <name evidence="2" type="ORF">SK128_000051</name>
</gene>
<organism evidence="2 3">
    <name type="scientific">Halocaridina rubra</name>
    <name type="common">Hawaiian red shrimp</name>
    <dbReference type="NCBI Taxonomy" id="373956"/>
    <lineage>
        <taxon>Eukaryota</taxon>
        <taxon>Metazoa</taxon>
        <taxon>Ecdysozoa</taxon>
        <taxon>Arthropoda</taxon>
        <taxon>Crustacea</taxon>
        <taxon>Multicrustacea</taxon>
        <taxon>Malacostraca</taxon>
        <taxon>Eumalacostraca</taxon>
        <taxon>Eucarida</taxon>
        <taxon>Decapoda</taxon>
        <taxon>Pleocyemata</taxon>
        <taxon>Caridea</taxon>
        <taxon>Atyoidea</taxon>
        <taxon>Atyidae</taxon>
        <taxon>Halocaridina</taxon>
    </lineage>
</organism>
<feature type="non-terminal residue" evidence="2">
    <location>
        <position position="74"/>
    </location>
</feature>
<protein>
    <submittedName>
        <fullName evidence="2">Uncharacterized protein</fullName>
    </submittedName>
</protein>
<keyword evidence="3" id="KW-1185">Reference proteome</keyword>
<name>A0AAN8X1V8_HALRR</name>
<dbReference type="AlphaFoldDB" id="A0AAN8X1V8"/>
<evidence type="ECO:0000313" key="3">
    <source>
        <dbReference type="Proteomes" id="UP001381693"/>
    </source>
</evidence>
<feature type="non-terminal residue" evidence="2">
    <location>
        <position position="1"/>
    </location>
</feature>
<feature type="region of interest" description="Disordered" evidence="1">
    <location>
        <begin position="1"/>
        <end position="74"/>
    </location>
</feature>
<proteinExistence type="predicted"/>
<dbReference type="EMBL" id="JAXCGZ010009673">
    <property type="protein sequence ID" value="KAK7076425.1"/>
    <property type="molecule type" value="Genomic_DNA"/>
</dbReference>
<evidence type="ECO:0000256" key="1">
    <source>
        <dbReference type="SAM" id="MobiDB-lite"/>
    </source>
</evidence>
<comment type="caution">
    <text evidence="2">The sequence shown here is derived from an EMBL/GenBank/DDBJ whole genome shotgun (WGS) entry which is preliminary data.</text>
</comment>